<reference evidence="1" key="1">
    <citation type="journal article" date="2014" name="Front. Microbiol.">
        <title>High frequency of phylogenetically diverse reductive dehalogenase-homologous genes in deep subseafloor sedimentary metagenomes.</title>
        <authorList>
            <person name="Kawai M."/>
            <person name="Futagami T."/>
            <person name="Toyoda A."/>
            <person name="Takaki Y."/>
            <person name="Nishi S."/>
            <person name="Hori S."/>
            <person name="Arai W."/>
            <person name="Tsubouchi T."/>
            <person name="Morono Y."/>
            <person name="Uchiyama I."/>
            <person name="Ito T."/>
            <person name="Fujiyama A."/>
            <person name="Inagaki F."/>
            <person name="Takami H."/>
        </authorList>
    </citation>
    <scope>NUCLEOTIDE SEQUENCE</scope>
    <source>
        <strain evidence="1">Expedition CK06-06</strain>
    </source>
</reference>
<accession>X0WDT2</accession>
<organism evidence="1">
    <name type="scientific">marine sediment metagenome</name>
    <dbReference type="NCBI Taxonomy" id="412755"/>
    <lineage>
        <taxon>unclassified sequences</taxon>
        <taxon>metagenomes</taxon>
        <taxon>ecological metagenomes</taxon>
    </lineage>
</organism>
<proteinExistence type="predicted"/>
<dbReference type="AlphaFoldDB" id="X0WDT2"/>
<evidence type="ECO:0000313" key="1">
    <source>
        <dbReference type="EMBL" id="GAG29134.1"/>
    </source>
</evidence>
<name>X0WDT2_9ZZZZ</name>
<feature type="non-terminal residue" evidence="1">
    <location>
        <position position="1"/>
    </location>
</feature>
<gene>
    <name evidence="1" type="ORF">S01H1_69817</name>
</gene>
<protein>
    <submittedName>
        <fullName evidence="1">Uncharacterized protein</fullName>
    </submittedName>
</protein>
<dbReference type="EMBL" id="BARS01046375">
    <property type="protein sequence ID" value="GAG29134.1"/>
    <property type="molecule type" value="Genomic_DNA"/>
</dbReference>
<sequence length="49" mass="5533">QRPLQPKEQKLLETAIKILEDNGGLNTVLREQPRVPAAKKHNLSVVAQY</sequence>
<comment type="caution">
    <text evidence="1">The sequence shown here is derived from an EMBL/GenBank/DDBJ whole genome shotgun (WGS) entry which is preliminary data.</text>
</comment>